<dbReference type="EMBL" id="CP011112">
    <property type="protein sequence ID" value="AKU16418.1"/>
    <property type="molecule type" value="Genomic_DNA"/>
</dbReference>
<gene>
    <name evidence="2" type="ORF">VV02_12000</name>
</gene>
<proteinExistence type="predicted"/>
<dbReference type="KEGG" id="lmoi:VV02_12000"/>
<evidence type="ECO:0000313" key="2">
    <source>
        <dbReference type="EMBL" id="AKU16418.1"/>
    </source>
</evidence>
<dbReference type="RefSeq" id="WP_052591752.1">
    <property type="nucleotide sequence ID" value="NZ_CP011112.1"/>
</dbReference>
<keyword evidence="3" id="KW-1185">Reference proteome</keyword>
<feature type="signal peptide" evidence="1">
    <location>
        <begin position="1"/>
        <end position="25"/>
    </location>
</feature>
<evidence type="ECO:0008006" key="4">
    <source>
        <dbReference type="Google" id="ProtNLM"/>
    </source>
</evidence>
<dbReference type="PROSITE" id="PS51257">
    <property type="entry name" value="PROKAR_LIPOPROTEIN"/>
    <property type="match status" value="1"/>
</dbReference>
<dbReference type="STRING" id="571913.VV02_12000"/>
<evidence type="ECO:0000313" key="3">
    <source>
        <dbReference type="Proteomes" id="UP000066480"/>
    </source>
</evidence>
<accession>A0A0K1JIL2</accession>
<dbReference type="Gene3D" id="2.30.30.40">
    <property type="entry name" value="SH3 Domains"/>
    <property type="match status" value="1"/>
</dbReference>
<reference evidence="2 3" key="1">
    <citation type="submission" date="2015-03" db="EMBL/GenBank/DDBJ databases">
        <title>Luteipulveratus halotolerans sp. nov., a novel actinobacterium (Dermacoccaceae) from Sarawak, Malaysia.</title>
        <authorList>
            <person name="Juboi H."/>
            <person name="Basik A."/>
            <person name="Shamsul S.S."/>
            <person name="Arnold P."/>
            <person name="Schmitt E.K."/>
            <person name="Sanglier J.-J."/>
            <person name="Yeo T."/>
        </authorList>
    </citation>
    <scope>NUCLEOTIDE SEQUENCE [LARGE SCALE GENOMIC DNA]</scope>
    <source>
        <strain evidence="2 3">MN07-A0370</strain>
    </source>
</reference>
<organism evidence="2 3">
    <name type="scientific">Luteipulveratus mongoliensis</name>
    <dbReference type="NCBI Taxonomy" id="571913"/>
    <lineage>
        <taxon>Bacteria</taxon>
        <taxon>Bacillati</taxon>
        <taxon>Actinomycetota</taxon>
        <taxon>Actinomycetes</taxon>
        <taxon>Micrococcales</taxon>
        <taxon>Dermacoccaceae</taxon>
        <taxon>Luteipulveratus</taxon>
    </lineage>
</organism>
<keyword evidence="1" id="KW-0732">Signal</keyword>
<evidence type="ECO:0000256" key="1">
    <source>
        <dbReference type="SAM" id="SignalP"/>
    </source>
</evidence>
<dbReference type="OrthoDB" id="4245606at2"/>
<protein>
    <recommendedName>
        <fullName evidence="4">SH3b domain-containing protein</fullName>
    </recommendedName>
</protein>
<feature type="chain" id="PRO_5005462086" description="SH3b domain-containing protein" evidence="1">
    <location>
        <begin position="26"/>
        <end position="107"/>
    </location>
</feature>
<sequence>MKRTIAAACVLGAGLTFAATSTASAAPSSATLASCTINSTSTVTASALRVRNAPNGSTVVGLLYRGTTVHICSSGKSAGGHYWMYGYGNNGGTRVTGWMAADYLALP</sequence>
<dbReference type="Proteomes" id="UP000066480">
    <property type="component" value="Chromosome"/>
</dbReference>
<dbReference type="AlphaFoldDB" id="A0A0K1JIL2"/>
<name>A0A0K1JIL2_9MICO</name>